<dbReference type="STRING" id="155974.SAMN04487818_111270"/>
<dbReference type="AlphaFoldDB" id="A0A1H9WW17"/>
<organism evidence="1 2">
    <name type="scientific">Actinokineospora terrae</name>
    <dbReference type="NCBI Taxonomy" id="155974"/>
    <lineage>
        <taxon>Bacteria</taxon>
        <taxon>Bacillati</taxon>
        <taxon>Actinomycetota</taxon>
        <taxon>Actinomycetes</taxon>
        <taxon>Pseudonocardiales</taxon>
        <taxon>Pseudonocardiaceae</taxon>
        <taxon>Actinokineospora</taxon>
    </lineage>
</organism>
<dbReference type="RefSeq" id="WP_177215756.1">
    <property type="nucleotide sequence ID" value="NZ_FOGI01000011.1"/>
</dbReference>
<name>A0A1H9WW17_9PSEU</name>
<dbReference type="EMBL" id="FOGI01000011">
    <property type="protein sequence ID" value="SES37961.1"/>
    <property type="molecule type" value="Genomic_DNA"/>
</dbReference>
<protein>
    <submittedName>
        <fullName evidence="1">Uncharacterized protein</fullName>
    </submittedName>
</protein>
<reference evidence="2" key="1">
    <citation type="submission" date="2016-10" db="EMBL/GenBank/DDBJ databases">
        <authorList>
            <person name="Varghese N."/>
            <person name="Submissions S."/>
        </authorList>
    </citation>
    <scope>NUCLEOTIDE SEQUENCE [LARGE SCALE GENOMIC DNA]</scope>
    <source>
        <strain evidence="2">DSM 44260</strain>
    </source>
</reference>
<keyword evidence="2" id="KW-1185">Reference proteome</keyword>
<evidence type="ECO:0000313" key="1">
    <source>
        <dbReference type="EMBL" id="SES37961.1"/>
    </source>
</evidence>
<gene>
    <name evidence="1" type="ORF">SAMN04487818_111270</name>
</gene>
<proteinExistence type="predicted"/>
<sequence>MGEYQYYGFLAVDRPLGLAEQRAVRALSSRAEITATTFANEYHWGDFKGDPAELMSRYYDAHVHITDWGDHRVMLRLPDTAVDAAVIDDHRVDDFVDAWVVGGFAVFDFQITDEDREILTHDPGGWLPAIAGIRLELAAGDLRPLYLAWLAAYGTWERNEDAFTPSAENEVEPPVPPGLATLTAPQRALSTLLRLDPTLLATASQPNATPSRRRTVGALLDTTAHRRTRGRAAVIPTAGAGVEGRVAPA</sequence>
<dbReference type="Proteomes" id="UP000199051">
    <property type="component" value="Unassembled WGS sequence"/>
</dbReference>
<evidence type="ECO:0000313" key="2">
    <source>
        <dbReference type="Proteomes" id="UP000199051"/>
    </source>
</evidence>
<accession>A0A1H9WW17</accession>